<dbReference type="InterPro" id="IPR012341">
    <property type="entry name" value="6hp_glycosidase-like_sf"/>
</dbReference>
<dbReference type="GO" id="GO:0031179">
    <property type="term" value="P:peptide modification"/>
    <property type="evidence" value="ECO:0007669"/>
    <property type="project" value="InterPro"/>
</dbReference>
<dbReference type="PROSITE" id="PS50011">
    <property type="entry name" value="PROTEIN_KINASE_DOM"/>
    <property type="match status" value="1"/>
</dbReference>
<dbReference type="Pfam" id="PF25816">
    <property type="entry name" value="RamC_N"/>
    <property type="match status" value="1"/>
</dbReference>
<dbReference type="Pfam" id="PF00069">
    <property type="entry name" value="Pkinase"/>
    <property type="match status" value="1"/>
</dbReference>
<dbReference type="GO" id="GO:0005975">
    <property type="term" value="P:carbohydrate metabolic process"/>
    <property type="evidence" value="ECO:0007669"/>
    <property type="project" value="InterPro"/>
</dbReference>
<dbReference type="EMBL" id="QCYK01000001">
    <property type="protein sequence ID" value="PUZ29476.1"/>
    <property type="molecule type" value="Genomic_DNA"/>
</dbReference>
<evidence type="ECO:0000259" key="1">
    <source>
        <dbReference type="PROSITE" id="PS50011"/>
    </source>
</evidence>
<dbReference type="PANTHER" id="PTHR44167">
    <property type="entry name" value="OVARIAN-SPECIFIC SERINE/THREONINE-PROTEIN KINASE LOK-RELATED"/>
    <property type="match status" value="1"/>
</dbReference>
<evidence type="ECO:0000313" key="3">
    <source>
        <dbReference type="Proteomes" id="UP000244450"/>
    </source>
</evidence>
<sequence length="840" mass="92364">MNASSSLTATFEELLVSCSFAPVNQHPYYTIGAQQEGIWSLHISVIEQESDELLIKVLPYLKQKAVSFAIPVTKELIPLIISGRYGNANIGRIINVYPSSDTVAASLAMELAALTLQTNGPSVTNGFHLGGGLYAVHQDGANGILPGTIPWPFTNIPRPPSQLSNRIGTYLIAEILKNDPKGRVIKAIRRKTVLDTKIVIVKEGKRFMCTDAEGRDMRTRLQWQQRIGTMLKNKVIMPEIYEYFEKDGDAFLAMEFIDGSTFRKFVLQPFEKGSWIDFPPPVHLAAIDKLLEIVGIAETIHGEGLVHRDLSTMNFLIRKGKLCLLDMELAYYMKEDYPNPPFGVGSEGYMSPEQRRGDIPTFKEDIYAIGAIMQKMFTGVDPYRLFSAEYAEMREKMIFFVHDEALATLVAGCLNIDPGARPSLNIVKETLESARARLAQGLIVNPALDDINEGRLRSIILQGIDSLARQFGATGQWFSRDQEQTNLAPTEEGEYKVYLNFHQGAAGIMYMLCRAASAGFDISGCRPIIDANWQDIADYYLNQPEAISPGLGQGLAGVALTIATAHNTQLLPTGWPVQDTLAKCFTMVNASPGIYDGQAGQGVAAIAVAGVLPGVTALLPHLVNTILPMQTPKGEWLFQMPGEEQTISHAGFMAGTAGITYFLLCCYGVTKEDAVKTAAVKALKYLQSTVQVKDGKRIIDKQEAPVDIFYGLGGIALTFIKAYEILQDPIYKQFAEAILNALPARYLMNNLTTSVGITGIGEVYLEAHRVFQDDAWRKRAAFIAKALTYMALDNGAGGKFWLTDNPRVTTADLMVGNAGIIHFLLRYLHPGKFGFPMLTA</sequence>
<dbReference type="InterPro" id="IPR008266">
    <property type="entry name" value="Tyr_kinase_AS"/>
</dbReference>
<dbReference type="GO" id="GO:0005524">
    <property type="term" value="F:ATP binding"/>
    <property type="evidence" value="ECO:0007669"/>
    <property type="project" value="InterPro"/>
</dbReference>
<dbReference type="GO" id="GO:0004672">
    <property type="term" value="F:protein kinase activity"/>
    <property type="evidence" value="ECO:0007669"/>
    <property type="project" value="InterPro"/>
</dbReference>
<dbReference type="SMART" id="SM01260">
    <property type="entry name" value="LANC_like"/>
    <property type="match status" value="1"/>
</dbReference>
<protein>
    <recommendedName>
        <fullName evidence="1">Protein kinase domain-containing protein</fullName>
    </recommendedName>
</protein>
<comment type="caution">
    <text evidence="2">The sequence shown here is derived from an EMBL/GenBank/DDBJ whole genome shotgun (WGS) entry which is preliminary data.</text>
</comment>
<dbReference type="Proteomes" id="UP000244450">
    <property type="component" value="Unassembled WGS sequence"/>
</dbReference>
<evidence type="ECO:0000313" key="2">
    <source>
        <dbReference type="EMBL" id="PUZ29476.1"/>
    </source>
</evidence>
<gene>
    <name evidence="2" type="ORF">DCC81_08510</name>
</gene>
<dbReference type="PROSITE" id="PS00109">
    <property type="entry name" value="PROTEIN_KINASE_TYR"/>
    <property type="match status" value="1"/>
</dbReference>
<feature type="domain" description="Protein kinase" evidence="1">
    <location>
        <begin position="170"/>
        <end position="438"/>
    </location>
</feature>
<dbReference type="InterPro" id="IPR057929">
    <property type="entry name" value="RamC_N"/>
</dbReference>
<proteinExistence type="predicted"/>
<name>A0A2T7BP79_9BACT</name>
<dbReference type="InterPro" id="IPR007822">
    <property type="entry name" value="LANC-like"/>
</dbReference>
<dbReference type="AlphaFoldDB" id="A0A2T7BP79"/>
<dbReference type="OrthoDB" id="9813021at2"/>
<organism evidence="2 3">
    <name type="scientific">Chitinophaga parva</name>
    <dbReference type="NCBI Taxonomy" id="2169414"/>
    <lineage>
        <taxon>Bacteria</taxon>
        <taxon>Pseudomonadati</taxon>
        <taxon>Bacteroidota</taxon>
        <taxon>Chitinophagia</taxon>
        <taxon>Chitinophagales</taxon>
        <taxon>Chitinophagaceae</taxon>
        <taxon>Chitinophaga</taxon>
    </lineage>
</organism>
<reference evidence="2 3" key="1">
    <citation type="submission" date="2018-04" db="EMBL/GenBank/DDBJ databases">
        <title>Chitinophaga fuyangensis sp. nov., isolated from soil in a chemical factory.</title>
        <authorList>
            <person name="Chen K."/>
        </authorList>
    </citation>
    <scope>NUCLEOTIDE SEQUENCE [LARGE SCALE GENOMIC DNA]</scope>
    <source>
        <strain evidence="2 3">LY-1</strain>
    </source>
</reference>
<dbReference type="InterPro" id="IPR000719">
    <property type="entry name" value="Prot_kinase_dom"/>
</dbReference>
<dbReference type="Gene3D" id="1.50.10.10">
    <property type="match status" value="1"/>
</dbReference>
<dbReference type="SUPFAM" id="SSF158745">
    <property type="entry name" value="LanC-like"/>
    <property type="match status" value="1"/>
</dbReference>
<dbReference type="Pfam" id="PF05147">
    <property type="entry name" value="LANC_like"/>
    <property type="match status" value="1"/>
</dbReference>
<dbReference type="SMART" id="SM00220">
    <property type="entry name" value="S_TKc"/>
    <property type="match status" value="1"/>
</dbReference>
<dbReference type="SUPFAM" id="SSF56112">
    <property type="entry name" value="Protein kinase-like (PK-like)"/>
    <property type="match status" value="1"/>
</dbReference>
<dbReference type="PANTHER" id="PTHR44167:SF24">
    <property type="entry name" value="SERINE_THREONINE-PROTEIN KINASE CHK2"/>
    <property type="match status" value="1"/>
</dbReference>
<dbReference type="Gene3D" id="1.10.510.10">
    <property type="entry name" value="Transferase(Phosphotransferase) domain 1"/>
    <property type="match status" value="1"/>
</dbReference>
<dbReference type="InterPro" id="IPR011009">
    <property type="entry name" value="Kinase-like_dom_sf"/>
</dbReference>
<accession>A0A2T7BP79</accession>
<keyword evidence="3" id="KW-1185">Reference proteome</keyword>